<feature type="transmembrane region" description="Helical" evidence="1">
    <location>
        <begin position="41"/>
        <end position="59"/>
    </location>
</feature>
<feature type="transmembrane region" description="Helical" evidence="1">
    <location>
        <begin position="12"/>
        <end position="29"/>
    </location>
</feature>
<keyword evidence="1" id="KW-0812">Transmembrane</keyword>
<evidence type="ECO:0000313" key="2">
    <source>
        <dbReference type="EMBL" id="GGY99008.1"/>
    </source>
</evidence>
<accession>A0A918PCZ0</accession>
<gene>
    <name evidence="2" type="ORF">GCM10010365_17120</name>
</gene>
<evidence type="ECO:0000313" key="3">
    <source>
        <dbReference type="Proteomes" id="UP000622166"/>
    </source>
</evidence>
<comment type="caution">
    <text evidence="2">The sequence shown here is derived from an EMBL/GenBank/DDBJ whole genome shotgun (WGS) entry which is preliminary data.</text>
</comment>
<dbReference type="AlphaFoldDB" id="A0A918PCZ0"/>
<organism evidence="2 3">
    <name type="scientific">Streptomyces poonensis</name>
    <dbReference type="NCBI Taxonomy" id="68255"/>
    <lineage>
        <taxon>Bacteria</taxon>
        <taxon>Bacillati</taxon>
        <taxon>Actinomycetota</taxon>
        <taxon>Actinomycetes</taxon>
        <taxon>Kitasatosporales</taxon>
        <taxon>Streptomycetaceae</taxon>
        <taxon>Streptomyces</taxon>
    </lineage>
</organism>
<keyword evidence="3" id="KW-1185">Reference proteome</keyword>
<keyword evidence="1" id="KW-1133">Transmembrane helix</keyword>
<reference evidence="2" key="2">
    <citation type="submission" date="2020-09" db="EMBL/GenBank/DDBJ databases">
        <authorList>
            <person name="Sun Q."/>
            <person name="Ohkuma M."/>
        </authorList>
    </citation>
    <scope>NUCLEOTIDE SEQUENCE</scope>
    <source>
        <strain evidence="2">JCM 4815</strain>
    </source>
</reference>
<protein>
    <submittedName>
        <fullName evidence="2">Uncharacterized protein</fullName>
    </submittedName>
</protein>
<dbReference type="Proteomes" id="UP000622166">
    <property type="component" value="Unassembled WGS sequence"/>
</dbReference>
<evidence type="ECO:0000256" key="1">
    <source>
        <dbReference type="SAM" id="Phobius"/>
    </source>
</evidence>
<keyword evidence="1" id="KW-0472">Membrane</keyword>
<reference evidence="2" key="1">
    <citation type="journal article" date="2014" name="Int. J. Syst. Evol. Microbiol.">
        <title>Complete genome sequence of Corynebacterium casei LMG S-19264T (=DSM 44701T), isolated from a smear-ripened cheese.</title>
        <authorList>
            <consortium name="US DOE Joint Genome Institute (JGI-PGF)"/>
            <person name="Walter F."/>
            <person name="Albersmeier A."/>
            <person name="Kalinowski J."/>
            <person name="Ruckert C."/>
        </authorList>
    </citation>
    <scope>NUCLEOTIDE SEQUENCE</scope>
    <source>
        <strain evidence="2">JCM 4815</strain>
    </source>
</reference>
<dbReference type="EMBL" id="BMVW01000002">
    <property type="protein sequence ID" value="GGY99008.1"/>
    <property type="molecule type" value="Genomic_DNA"/>
</dbReference>
<proteinExistence type="predicted"/>
<name>A0A918PCZ0_9ACTN</name>
<sequence length="75" mass="8266">MAVRREVLTMDLTINLALLLAVILLLLLFRPVKSRNRWDQLVVVIIAVVLGILIAPTDFGRGVLNGLGQLAQNFS</sequence>